<proteinExistence type="predicted"/>
<name>A0A5J4T5L5_9EUKA</name>
<accession>A0A5J4T5L5</accession>
<organism evidence="1 2">
    <name type="scientific">Streblomastix strix</name>
    <dbReference type="NCBI Taxonomy" id="222440"/>
    <lineage>
        <taxon>Eukaryota</taxon>
        <taxon>Metamonada</taxon>
        <taxon>Preaxostyla</taxon>
        <taxon>Oxymonadida</taxon>
        <taxon>Streblomastigidae</taxon>
        <taxon>Streblomastix</taxon>
    </lineage>
</organism>
<dbReference type="AlphaFoldDB" id="A0A5J4T5L5"/>
<sequence length="24" mass="2784">EDEEDYDVKFVDGVVEENDVKLVV</sequence>
<protein>
    <submittedName>
        <fullName evidence="1">Uncharacterized protein</fullName>
    </submittedName>
</protein>
<gene>
    <name evidence="1" type="ORF">EZS28_050839</name>
</gene>
<evidence type="ECO:0000313" key="2">
    <source>
        <dbReference type="Proteomes" id="UP000324800"/>
    </source>
</evidence>
<dbReference type="Proteomes" id="UP000324800">
    <property type="component" value="Unassembled WGS sequence"/>
</dbReference>
<reference evidence="1 2" key="1">
    <citation type="submission" date="2019-03" db="EMBL/GenBank/DDBJ databases">
        <title>Single cell metagenomics reveals metabolic interactions within the superorganism composed of flagellate Streblomastix strix and complex community of Bacteroidetes bacteria on its surface.</title>
        <authorList>
            <person name="Treitli S.C."/>
            <person name="Kolisko M."/>
            <person name="Husnik F."/>
            <person name="Keeling P."/>
            <person name="Hampl V."/>
        </authorList>
    </citation>
    <scope>NUCLEOTIDE SEQUENCE [LARGE SCALE GENOMIC DNA]</scope>
    <source>
        <strain evidence="1">ST1C</strain>
    </source>
</reference>
<evidence type="ECO:0000313" key="1">
    <source>
        <dbReference type="EMBL" id="KAA6353634.1"/>
    </source>
</evidence>
<comment type="caution">
    <text evidence="1">The sequence shown here is derived from an EMBL/GenBank/DDBJ whole genome shotgun (WGS) entry which is preliminary data.</text>
</comment>
<feature type="non-terminal residue" evidence="1">
    <location>
        <position position="1"/>
    </location>
</feature>
<dbReference type="EMBL" id="SNRW01037739">
    <property type="protein sequence ID" value="KAA6353634.1"/>
    <property type="molecule type" value="Genomic_DNA"/>
</dbReference>